<comment type="caution">
    <text evidence="3">The sequence shown here is derived from an EMBL/GenBank/DDBJ whole genome shotgun (WGS) entry which is preliminary data.</text>
</comment>
<name>A0A5C5ZLT5_9BACT</name>
<evidence type="ECO:0000259" key="2">
    <source>
        <dbReference type="Pfam" id="PF04892"/>
    </source>
</evidence>
<accession>A0A5C5ZLT5</accession>
<dbReference type="PANTHER" id="PTHR28008">
    <property type="entry name" value="DOMAIN PROTEIN, PUTATIVE (AFU_ORTHOLOGUE AFUA_3G10980)-RELATED"/>
    <property type="match status" value="1"/>
</dbReference>
<evidence type="ECO:0000313" key="4">
    <source>
        <dbReference type="Proteomes" id="UP000315440"/>
    </source>
</evidence>
<feature type="domain" description="VanZ-like" evidence="2">
    <location>
        <begin position="36"/>
        <end position="108"/>
    </location>
</feature>
<proteinExistence type="predicted"/>
<protein>
    <recommendedName>
        <fullName evidence="2">VanZ-like domain-containing protein</fullName>
    </recommendedName>
</protein>
<evidence type="ECO:0000313" key="3">
    <source>
        <dbReference type="EMBL" id="TWT87403.1"/>
    </source>
</evidence>
<dbReference type="AlphaFoldDB" id="A0A5C5ZLT5"/>
<evidence type="ECO:0000256" key="1">
    <source>
        <dbReference type="SAM" id="Phobius"/>
    </source>
</evidence>
<dbReference type="PANTHER" id="PTHR28008:SF1">
    <property type="entry name" value="DOMAIN PROTEIN, PUTATIVE (AFU_ORTHOLOGUE AFUA_3G10980)-RELATED"/>
    <property type="match status" value="1"/>
</dbReference>
<dbReference type="NCBIfam" id="NF037970">
    <property type="entry name" value="vanZ_1"/>
    <property type="match status" value="1"/>
</dbReference>
<keyword evidence="1" id="KW-0812">Transmembrane</keyword>
<dbReference type="EMBL" id="SJPQ01000003">
    <property type="protein sequence ID" value="TWT87403.1"/>
    <property type="molecule type" value="Genomic_DNA"/>
</dbReference>
<gene>
    <name evidence="3" type="ORF">Mal64_29420</name>
</gene>
<keyword evidence="4" id="KW-1185">Reference proteome</keyword>
<organism evidence="3 4">
    <name type="scientific">Pseudobythopirellula maris</name>
    <dbReference type="NCBI Taxonomy" id="2527991"/>
    <lineage>
        <taxon>Bacteria</taxon>
        <taxon>Pseudomonadati</taxon>
        <taxon>Planctomycetota</taxon>
        <taxon>Planctomycetia</taxon>
        <taxon>Pirellulales</taxon>
        <taxon>Lacipirellulaceae</taxon>
        <taxon>Pseudobythopirellula</taxon>
    </lineage>
</organism>
<dbReference type="InterPro" id="IPR006976">
    <property type="entry name" value="VanZ-like"/>
</dbReference>
<dbReference type="Pfam" id="PF04892">
    <property type="entry name" value="VanZ"/>
    <property type="match status" value="1"/>
</dbReference>
<dbReference type="OrthoDB" id="532191at2"/>
<dbReference type="Proteomes" id="UP000315440">
    <property type="component" value="Unassembled WGS sequence"/>
</dbReference>
<keyword evidence="1" id="KW-1133">Transmembrane helix</keyword>
<sequence length="138" mass="14519">MKLLACYIALFALVAVTADLGYGRSVYRLMHEVANGDKIAHFVMMGGLAFLVNRAWLARASAGRGAVLAAGTAFCLLLATADEFSHALLPLRMFSYYDLAANYAGIAVLGFVPFVAGPALRRIERPGAPAGSVIAAQA</sequence>
<feature type="transmembrane region" description="Helical" evidence="1">
    <location>
        <begin position="39"/>
        <end position="57"/>
    </location>
</feature>
<feature type="transmembrane region" description="Helical" evidence="1">
    <location>
        <begin position="101"/>
        <end position="120"/>
    </location>
</feature>
<keyword evidence="1" id="KW-0472">Membrane</keyword>
<dbReference type="RefSeq" id="WP_146401505.1">
    <property type="nucleotide sequence ID" value="NZ_SJPQ01000003.1"/>
</dbReference>
<reference evidence="3 4" key="1">
    <citation type="submission" date="2019-02" db="EMBL/GenBank/DDBJ databases">
        <title>Deep-cultivation of Planctomycetes and their phenomic and genomic characterization uncovers novel biology.</title>
        <authorList>
            <person name="Wiegand S."/>
            <person name="Jogler M."/>
            <person name="Boedeker C."/>
            <person name="Pinto D."/>
            <person name="Vollmers J."/>
            <person name="Rivas-Marin E."/>
            <person name="Kohn T."/>
            <person name="Peeters S.H."/>
            <person name="Heuer A."/>
            <person name="Rast P."/>
            <person name="Oberbeckmann S."/>
            <person name="Bunk B."/>
            <person name="Jeske O."/>
            <person name="Meyerdierks A."/>
            <person name="Storesund J.E."/>
            <person name="Kallscheuer N."/>
            <person name="Luecker S."/>
            <person name="Lage O.M."/>
            <person name="Pohl T."/>
            <person name="Merkel B.J."/>
            <person name="Hornburger P."/>
            <person name="Mueller R.-W."/>
            <person name="Bruemmer F."/>
            <person name="Labrenz M."/>
            <person name="Spormann A.M."/>
            <person name="Op Den Camp H."/>
            <person name="Overmann J."/>
            <person name="Amann R."/>
            <person name="Jetten M.S.M."/>
            <person name="Mascher T."/>
            <person name="Medema M.H."/>
            <person name="Devos D.P."/>
            <person name="Kaster A.-K."/>
            <person name="Ovreas L."/>
            <person name="Rohde M."/>
            <person name="Galperin M.Y."/>
            <person name="Jogler C."/>
        </authorList>
    </citation>
    <scope>NUCLEOTIDE SEQUENCE [LARGE SCALE GENOMIC DNA]</scope>
    <source>
        <strain evidence="3 4">Mal64</strain>
    </source>
</reference>
<feature type="transmembrane region" description="Helical" evidence="1">
    <location>
        <begin position="64"/>
        <end position="81"/>
    </location>
</feature>